<dbReference type="EMBL" id="RIAR02000001">
    <property type="protein sequence ID" value="NSL85588.1"/>
    <property type="molecule type" value="Genomic_DNA"/>
</dbReference>
<evidence type="ECO:0000313" key="1">
    <source>
        <dbReference type="EMBL" id="NSL85588.1"/>
    </source>
</evidence>
<dbReference type="RefSeq" id="WP_127041649.1">
    <property type="nucleotide sequence ID" value="NZ_JAABOK010000011.1"/>
</dbReference>
<keyword evidence="2" id="KW-1185">Reference proteome</keyword>
<accession>A0A3S1D0I6</accession>
<reference evidence="1" key="1">
    <citation type="submission" date="2020-05" db="EMBL/GenBank/DDBJ databases">
        <title>Chitinophaga laudate sp. nov., isolated from a tropical peat swamp.</title>
        <authorList>
            <person name="Goh C.B.S."/>
            <person name="Lee M.S."/>
            <person name="Parimannan S."/>
            <person name="Pasbakhsh P."/>
            <person name="Yule C.M."/>
            <person name="Rajandas H."/>
            <person name="Loke S."/>
            <person name="Croft L."/>
            <person name="Tan J.B.L."/>
        </authorList>
    </citation>
    <scope>NUCLEOTIDE SEQUENCE</scope>
    <source>
        <strain evidence="1">Mgbs1</strain>
    </source>
</reference>
<protein>
    <submittedName>
        <fullName evidence="1">Uncharacterized protein</fullName>
    </submittedName>
</protein>
<dbReference type="AlphaFoldDB" id="A0A3S1D0I6"/>
<evidence type="ECO:0000313" key="2">
    <source>
        <dbReference type="Proteomes" id="UP000281028"/>
    </source>
</evidence>
<organism evidence="1 2">
    <name type="scientific">Chitinophaga solisilvae</name>
    <dbReference type="NCBI Taxonomy" id="1233460"/>
    <lineage>
        <taxon>Bacteria</taxon>
        <taxon>Pseudomonadati</taxon>
        <taxon>Bacteroidota</taxon>
        <taxon>Chitinophagia</taxon>
        <taxon>Chitinophagales</taxon>
        <taxon>Chitinophagaceae</taxon>
        <taxon>Chitinophaga</taxon>
    </lineage>
</organism>
<dbReference type="OrthoDB" id="674864at2"/>
<comment type="caution">
    <text evidence="1">The sequence shown here is derived from an EMBL/GenBank/DDBJ whole genome shotgun (WGS) entry which is preliminary data.</text>
</comment>
<dbReference type="Proteomes" id="UP000281028">
    <property type="component" value="Unassembled WGS sequence"/>
</dbReference>
<proteinExistence type="predicted"/>
<gene>
    <name evidence="1" type="ORF">ECE50_002015</name>
</gene>
<name>A0A3S1D0I6_9BACT</name>
<sequence>MAKVKDTRIEAVKSLVEANKLTSLQGVFDIIPFTAVSTATGIHYSTLHKKVHTPGLLKIDECILLAEYFGITPDSILQLALNDMKYRQSRK</sequence>